<dbReference type="Proteomes" id="UP000613193">
    <property type="component" value="Unassembled WGS sequence"/>
</dbReference>
<comment type="caution">
    <text evidence="1">The sequence shown here is derived from an EMBL/GenBank/DDBJ whole genome shotgun (WGS) entry which is preliminary data.</text>
</comment>
<evidence type="ECO:0000313" key="1">
    <source>
        <dbReference type="EMBL" id="MBK0378006.1"/>
    </source>
</evidence>
<proteinExistence type="predicted"/>
<dbReference type="Pfam" id="PF06835">
    <property type="entry name" value="LptC"/>
    <property type="match status" value="1"/>
</dbReference>
<accession>A0A934ULL7</accession>
<dbReference type="InterPro" id="IPR010664">
    <property type="entry name" value="LipoPS_assembly_LptC-rel"/>
</dbReference>
<dbReference type="EMBL" id="JAEHFW010000001">
    <property type="protein sequence ID" value="MBK0378006.1"/>
    <property type="molecule type" value="Genomic_DNA"/>
</dbReference>
<dbReference type="NCBIfam" id="TIGR04409">
    <property type="entry name" value="LptC_YrbK"/>
    <property type="match status" value="1"/>
</dbReference>
<protein>
    <submittedName>
        <fullName evidence="1">LPS export ABC transporter periplasmic protein LptC</fullName>
    </submittedName>
</protein>
<sequence>MQCQIKFLKTYGFAVTIGLFALTACENDINKVKEIAAADATKPIERTTGVEVIYSDSAKVKAKLTTPLMINYKVEKNPYMIMPKGVKVIFYNGDLKIEGNIVADSAIQYENKKLIEFHKNVVATNTEGTVYKSDELIWDQTKKQIFSNKPVEMTRVGGDIMRGSSFTSDEGLHHPKFQNTTGVLHVNDDLTQ</sequence>
<dbReference type="GO" id="GO:0005886">
    <property type="term" value="C:plasma membrane"/>
    <property type="evidence" value="ECO:0007669"/>
    <property type="project" value="InterPro"/>
</dbReference>
<dbReference type="InterPro" id="IPR026265">
    <property type="entry name" value="LptC"/>
</dbReference>
<name>A0A934ULL7_9SPHI</name>
<keyword evidence="2" id="KW-1185">Reference proteome</keyword>
<dbReference type="RefSeq" id="WP_200063415.1">
    <property type="nucleotide sequence ID" value="NZ_JAEHFW010000001.1"/>
</dbReference>
<evidence type="ECO:0000313" key="2">
    <source>
        <dbReference type="Proteomes" id="UP000613193"/>
    </source>
</evidence>
<dbReference type="PROSITE" id="PS51257">
    <property type="entry name" value="PROKAR_LIPOPROTEIN"/>
    <property type="match status" value="1"/>
</dbReference>
<dbReference type="AlphaFoldDB" id="A0A934ULL7"/>
<gene>
    <name evidence="1" type="primary">lptC</name>
    <name evidence="1" type="ORF">I5M19_01705</name>
</gene>
<dbReference type="GO" id="GO:0015221">
    <property type="term" value="F:lipopolysaccharide transmembrane transporter activity"/>
    <property type="evidence" value="ECO:0007669"/>
    <property type="project" value="InterPro"/>
</dbReference>
<reference evidence="1" key="1">
    <citation type="submission" date="2020-12" db="EMBL/GenBank/DDBJ databases">
        <title>Bacterial novel species Mucilaginibacter sp. SD-g isolated from soil.</title>
        <authorList>
            <person name="Jung H.-Y."/>
        </authorList>
    </citation>
    <scope>NUCLEOTIDE SEQUENCE</scope>
    <source>
        <strain evidence="1">SD-g</strain>
    </source>
</reference>
<organism evidence="1 2">
    <name type="scientific">Mucilaginibacter segetis</name>
    <dbReference type="NCBI Taxonomy" id="2793071"/>
    <lineage>
        <taxon>Bacteria</taxon>
        <taxon>Pseudomonadati</taxon>
        <taxon>Bacteroidota</taxon>
        <taxon>Sphingobacteriia</taxon>
        <taxon>Sphingobacteriales</taxon>
        <taxon>Sphingobacteriaceae</taxon>
        <taxon>Mucilaginibacter</taxon>
    </lineage>
</organism>